<feature type="transmembrane region" description="Helical" evidence="1">
    <location>
        <begin position="56"/>
        <end position="78"/>
    </location>
</feature>
<dbReference type="PANTHER" id="PTHR37464">
    <property type="entry name" value="BLL2463 PROTEIN"/>
    <property type="match status" value="1"/>
</dbReference>
<dbReference type="Proteomes" id="UP001549799">
    <property type="component" value="Unassembled WGS sequence"/>
</dbReference>
<dbReference type="Pfam" id="PF07584">
    <property type="entry name" value="BatA"/>
    <property type="match status" value="1"/>
</dbReference>
<gene>
    <name evidence="3" type="ORF">ABXZ36_07405</name>
</gene>
<evidence type="ECO:0000256" key="1">
    <source>
        <dbReference type="SAM" id="Phobius"/>
    </source>
</evidence>
<proteinExistence type="predicted"/>
<feature type="transmembrane region" description="Helical" evidence="1">
    <location>
        <begin position="616"/>
        <end position="634"/>
    </location>
</feature>
<dbReference type="RefSeq" id="WP_354614870.1">
    <property type="nucleotide sequence ID" value="NZ_JBEXAE010000003.1"/>
</dbReference>
<reference evidence="3 4" key="1">
    <citation type="submission" date="2024-07" db="EMBL/GenBank/DDBJ databases">
        <title>The genome sequence of type strain Sediminicola arcticus GDMCC 1.2805.</title>
        <authorList>
            <person name="Liu Y."/>
        </authorList>
    </citation>
    <scope>NUCLEOTIDE SEQUENCE [LARGE SCALE GENOMIC DNA]</scope>
    <source>
        <strain evidence="3 4">GDMCC 1.2805</strain>
    </source>
</reference>
<keyword evidence="1" id="KW-0812">Transmembrane</keyword>
<dbReference type="InterPro" id="IPR024163">
    <property type="entry name" value="Aerotolerance_reg_N"/>
</dbReference>
<comment type="caution">
    <text evidence="3">The sequence shown here is derived from an EMBL/GenBank/DDBJ whole genome shotgun (WGS) entry which is preliminary data.</text>
</comment>
<keyword evidence="4" id="KW-1185">Reference proteome</keyword>
<feature type="domain" description="Aerotolerance regulator N-terminal" evidence="2">
    <location>
        <begin position="1"/>
        <end position="76"/>
    </location>
</feature>
<evidence type="ECO:0000313" key="3">
    <source>
        <dbReference type="EMBL" id="MET6990471.1"/>
    </source>
</evidence>
<dbReference type="NCBIfam" id="TIGR02226">
    <property type="entry name" value="two_anch"/>
    <property type="match status" value="1"/>
</dbReference>
<dbReference type="InterPro" id="IPR011933">
    <property type="entry name" value="Double_TM_dom"/>
</dbReference>
<sequence length="639" mass="72713">MQFKHPELLWALLLLLIPIIVHLFQLRRFKKTPFTNVQLLQKVLTQSKKSSNLKKWLLLASRILLFTSLILAFTQPFFSEKIALQEKETVIYLDNSFSLQAKNDNETLLNTGVQQLIKSLPKDQSFTLFTNDRVFRNTKLKDIQNELIGLTHSTNQLILKDIYLKGSTYFDASKPTLKNLVVISDFQEGMALKLADTSNYYKSHLIQLTSGDLENVSLDSIYVSSNSADNIELEALLSTNSDLENIPVSLFNSGKLFAKTSAQFVNKKATVSFTIPYNSEINGTLEITDSGLSYDDVLYFNIAPKEKISVLGINEADDNFLIRIFTEDEFLYSNTPTKELDYSAIDKQNLIILNELDEIPNSLTSVLRKFKDNGGSLLIIPSKNIVSNSYNTLINGFFKTGLSQKIIGEHNIVSINFSHPLYQNVFDKKVVNFQYPKVSEYYNVKTEAPQLLVYENGAPFLIGLNGFYFFTAPLSQDVSNFKNSPLIVPTLYTMGINSLKMANLYEIVGRDRTIDLSISLGKDQIIKLSQNRNEVIPEQKAYNNKTSLNFGSVPTKDGLYSINEKERTFKNISFNYPRSESELRFMEIDNLPASSRSDSINSLFQSLEKENGITELWKWFIIFALLFVLVEVLIQKIFK</sequence>
<evidence type="ECO:0000259" key="2">
    <source>
        <dbReference type="Pfam" id="PF07584"/>
    </source>
</evidence>
<keyword evidence="1" id="KW-0472">Membrane</keyword>
<accession>A0ABV2STJ7</accession>
<keyword evidence="1" id="KW-1133">Transmembrane helix</keyword>
<dbReference type="EMBL" id="JBEXAE010000003">
    <property type="protein sequence ID" value="MET6990471.1"/>
    <property type="molecule type" value="Genomic_DNA"/>
</dbReference>
<dbReference type="PANTHER" id="PTHR37464:SF1">
    <property type="entry name" value="BLL2463 PROTEIN"/>
    <property type="match status" value="1"/>
</dbReference>
<feature type="transmembrane region" description="Helical" evidence="1">
    <location>
        <begin position="6"/>
        <end position="24"/>
    </location>
</feature>
<organism evidence="3 4">
    <name type="scientific">Sediminicola arcticus</name>
    <dbReference type="NCBI Taxonomy" id="1574308"/>
    <lineage>
        <taxon>Bacteria</taxon>
        <taxon>Pseudomonadati</taxon>
        <taxon>Bacteroidota</taxon>
        <taxon>Flavobacteriia</taxon>
        <taxon>Flavobacteriales</taxon>
        <taxon>Flavobacteriaceae</taxon>
        <taxon>Sediminicola</taxon>
    </lineage>
</organism>
<name>A0ABV2STJ7_9FLAO</name>
<protein>
    <submittedName>
        <fullName evidence="3">BatA domain-containing protein</fullName>
    </submittedName>
</protein>
<evidence type="ECO:0000313" key="4">
    <source>
        <dbReference type="Proteomes" id="UP001549799"/>
    </source>
</evidence>